<feature type="coiled-coil region" evidence="1">
    <location>
        <begin position="51"/>
        <end position="79"/>
    </location>
</feature>
<accession>A0A7Y0DQD4</accession>
<keyword evidence="4" id="KW-1185">Reference proteome</keyword>
<sequence length="121" mass="14370">MKLNYIKLYFCLTLSGLTLLGVVELYLSYQLHTLEKELKARSIQNERDEKAAAVRRNLKEQEIKKYQAEQTKIRTIEQNKINNARKTNDQTCQFWAKEYSEFKSERNKLMMDGACERARND</sequence>
<evidence type="ECO:0000313" key="4">
    <source>
        <dbReference type="Proteomes" id="UP000570493"/>
    </source>
</evidence>
<evidence type="ECO:0000256" key="1">
    <source>
        <dbReference type="SAM" id="Coils"/>
    </source>
</evidence>
<comment type="caution">
    <text evidence="3">The sequence shown here is derived from an EMBL/GenBank/DDBJ whole genome shotgun (WGS) entry which is preliminary data.</text>
</comment>
<feature type="transmembrane region" description="Helical" evidence="2">
    <location>
        <begin position="6"/>
        <end position="29"/>
    </location>
</feature>
<protein>
    <submittedName>
        <fullName evidence="3">Uncharacterized protein</fullName>
    </submittedName>
</protein>
<keyword evidence="1" id="KW-0175">Coiled coil</keyword>
<dbReference type="AlphaFoldDB" id="A0A7Y0DQD4"/>
<keyword evidence="2" id="KW-0472">Membrane</keyword>
<keyword evidence="2" id="KW-0812">Transmembrane</keyword>
<proteinExistence type="predicted"/>
<dbReference type="EMBL" id="JABBMT010000002">
    <property type="protein sequence ID" value="NMM39674.1"/>
    <property type="molecule type" value="Genomic_DNA"/>
</dbReference>
<evidence type="ECO:0000313" key="3">
    <source>
        <dbReference type="EMBL" id="NMM39674.1"/>
    </source>
</evidence>
<dbReference type="RefSeq" id="WP_169018462.1">
    <property type="nucleotide sequence ID" value="NZ_JABBMT010000002.1"/>
</dbReference>
<organism evidence="3 4">
    <name type="scientific">Pseudoalteromonas arctica</name>
    <dbReference type="NCBI Taxonomy" id="394751"/>
    <lineage>
        <taxon>Bacteria</taxon>
        <taxon>Pseudomonadati</taxon>
        <taxon>Pseudomonadota</taxon>
        <taxon>Gammaproteobacteria</taxon>
        <taxon>Alteromonadales</taxon>
        <taxon>Pseudoalteromonadaceae</taxon>
        <taxon>Pseudoalteromonas</taxon>
    </lineage>
</organism>
<dbReference type="Proteomes" id="UP000570493">
    <property type="component" value="Unassembled WGS sequence"/>
</dbReference>
<evidence type="ECO:0000256" key="2">
    <source>
        <dbReference type="SAM" id="Phobius"/>
    </source>
</evidence>
<keyword evidence="2" id="KW-1133">Transmembrane helix</keyword>
<reference evidence="3" key="1">
    <citation type="submission" date="2020-04" db="EMBL/GenBank/DDBJ databases">
        <title>Genome Sequencing for Pseudoaltermonas arctica.</title>
        <authorList>
            <person name="Elkins N.S."/>
        </authorList>
    </citation>
    <scope>NUCLEOTIDE SEQUENCE [LARGE SCALE GENOMIC DNA]</scope>
    <source>
        <strain evidence="3">NEC-BIFX-2020_0012</strain>
    </source>
</reference>
<name>A0A7Y0DQD4_9GAMM</name>
<gene>
    <name evidence="3" type="ORF">HHO47_02180</name>
</gene>